<accession>A0A507B8Y0</accession>
<keyword evidence="2" id="KW-1185">Reference proteome</keyword>
<protein>
    <recommendedName>
        <fullName evidence="3">Phosphonoacetate hydrolase</fullName>
    </recommendedName>
</protein>
<dbReference type="PANTHER" id="PTHR10151">
    <property type="entry name" value="ECTONUCLEOTIDE PYROPHOSPHATASE/PHOSPHODIESTERASE"/>
    <property type="match status" value="1"/>
</dbReference>
<dbReference type="Pfam" id="PF01663">
    <property type="entry name" value="Phosphodiest"/>
    <property type="match status" value="1"/>
</dbReference>
<evidence type="ECO:0000313" key="2">
    <source>
        <dbReference type="Proteomes" id="UP000319257"/>
    </source>
</evidence>
<gene>
    <name evidence="1" type="ORF">E0L32_004304</name>
</gene>
<reference evidence="1 2" key="1">
    <citation type="submission" date="2019-06" db="EMBL/GenBank/DDBJ databases">
        <title>Draft genome sequence of the filamentous fungus Phialemoniopsis curvata isolated from diesel fuel.</title>
        <authorList>
            <person name="Varaljay V.A."/>
            <person name="Lyon W.J."/>
            <person name="Crouch A.L."/>
            <person name="Drake C.E."/>
            <person name="Hollomon J.M."/>
            <person name="Nadeau L.J."/>
            <person name="Nunn H.S."/>
            <person name="Stevenson B.S."/>
            <person name="Bojanowski C.L."/>
            <person name="Crookes-Goodson W.J."/>
        </authorList>
    </citation>
    <scope>NUCLEOTIDE SEQUENCE [LARGE SCALE GENOMIC DNA]</scope>
    <source>
        <strain evidence="1 2">D216</strain>
    </source>
</reference>
<evidence type="ECO:0008006" key="3">
    <source>
        <dbReference type="Google" id="ProtNLM"/>
    </source>
</evidence>
<proteinExistence type="predicted"/>
<dbReference type="RefSeq" id="XP_030997317.1">
    <property type="nucleotide sequence ID" value="XM_031138700.1"/>
</dbReference>
<dbReference type="SUPFAM" id="SSF53649">
    <property type="entry name" value="Alkaline phosphatase-like"/>
    <property type="match status" value="1"/>
</dbReference>
<dbReference type="OrthoDB" id="445007at2759"/>
<dbReference type="GeneID" id="41971751"/>
<sequence>MSVQIERHPLQEKSIPQVGIKANKIAQGESITLHNKTYKLPTRPTVVICVDGFDPSYLAQGIADGILPTLSQFVSTGFHTTAKCAMPSFTNPNNLSIITGQPTSVHGVAGNYFLDRETGEEIMVVDDSLVRGSTILAEMANRGVRVAAVTAKDKLRRILQRGLSETSTCFSSQSADDDTLKWLGRQSRPSQYSGDLSICVLDAGIKLLREDRADLFYLTLSDYVQHKHAPGEPEADEFMAAVDARVKQLVDLGAVVALTGDHGMSDKCDADGNANVLFLQDELESKFGQGCARVICPITDPFVKHHGALGGFVRVHVMDDHKDLVDAMLEFSRGLEHVEVALAKEEAAAVCEMPLDREGDFVVISKGNAVVGARKEEHDFGNLKGHRLRSHGGFSEQHIPLLMSTPAVDQAQLIKSREWRNFDIFDLVLNHGQ</sequence>
<dbReference type="GO" id="GO:0047400">
    <property type="term" value="F:phosphonoacetate hydrolase activity"/>
    <property type="evidence" value="ECO:0007669"/>
    <property type="project" value="InterPro"/>
</dbReference>
<dbReference type="NCBIfam" id="TIGR02335">
    <property type="entry name" value="hydr_PhnA"/>
    <property type="match status" value="1"/>
</dbReference>
<dbReference type="CDD" id="cd16018">
    <property type="entry name" value="Enpp"/>
    <property type="match status" value="1"/>
</dbReference>
<dbReference type="InterPro" id="IPR017850">
    <property type="entry name" value="Alkaline_phosphatase_core_sf"/>
</dbReference>
<dbReference type="InterPro" id="IPR002591">
    <property type="entry name" value="Phosphodiest/P_Trfase"/>
</dbReference>
<dbReference type="STRING" id="1093900.A0A507B8Y0"/>
<dbReference type="Proteomes" id="UP000319257">
    <property type="component" value="Unassembled WGS sequence"/>
</dbReference>
<dbReference type="InterPro" id="IPR012710">
    <property type="entry name" value="Phosphonoacetate_hydro"/>
</dbReference>
<organism evidence="1 2">
    <name type="scientific">Thyridium curvatum</name>
    <dbReference type="NCBI Taxonomy" id="1093900"/>
    <lineage>
        <taxon>Eukaryota</taxon>
        <taxon>Fungi</taxon>
        <taxon>Dikarya</taxon>
        <taxon>Ascomycota</taxon>
        <taxon>Pezizomycotina</taxon>
        <taxon>Sordariomycetes</taxon>
        <taxon>Sordariomycetidae</taxon>
        <taxon>Thyridiales</taxon>
        <taxon>Thyridiaceae</taxon>
        <taxon>Thyridium</taxon>
    </lineage>
</organism>
<dbReference type="InParanoid" id="A0A507B8Y0"/>
<dbReference type="EMBL" id="SKBQ01000020">
    <property type="protein sequence ID" value="TPX15606.1"/>
    <property type="molecule type" value="Genomic_DNA"/>
</dbReference>
<dbReference type="PANTHER" id="PTHR10151:SF120">
    <property type="entry name" value="BIS(5'-ADENOSYL)-TRIPHOSPHATASE"/>
    <property type="match status" value="1"/>
</dbReference>
<dbReference type="AlphaFoldDB" id="A0A507B8Y0"/>
<dbReference type="Gene3D" id="3.30.1360.110">
    <property type="entry name" value="Domain 2, Phosphonoacetate Hydrolase"/>
    <property type="match status" value="1"/>
</dbReference>
<dbReference type="InterPro" id="IPR023116">
    <property type="entry name" value="Phosphonoacetate_hydro_insert"/>
</dbReference>
<comment type="caution">
    <text evidence="1">The sequence shown here is derived from an EMBL/GenBank/DDBJ whole genome shotgun (WGS) entry which is preliminary data.</text>
</comment>
<evidence type="ECO:0000313" key="1">
    <source>
        <dbReference type="EMBL" id="TPX15606.1"/>
    </source>
</evidence>
<name>A0A507B8Y0_9PEZI</name>
<dbReference type="Gene3D" id="3.40.720.10">
    <property type="entry name" value="Alkaline Phosphatase, subunit A"/>
    <property type="match status" value="1"/>
</dbReference>